<dbReference type="GO" id="GO:0008926">
    <property type="term" value="F:mannitol-1-phosphate 5-dehydrogenase activity"/>
    <property type="evidence" value="ECO:0007669"/>
    <property type="project" value="UniProtKB-EC"/>
</dbReference>
<dbReference type="InterPro" id="IPR013131">
    <property type="entry name" value="Mannitol_DH_N"/>
</dbReference>
<dbReference type="Pfam" id="PF08125">
    <property type="entry name" value="Mannitol_dh_C"/>
    <property type="match status" value="1"/>
</dbReference>
<dbReference type="InterPro" id="IPR008927">
    <property type="entry name" value="6-PGluconate_DH-like_C_sf"/>
</dbReference>
<accession>A0A6G8B1J0</accession>
<dbReference type="InterPro" id="IPR013328">
    <property type="entry name" value="6PGD_dom2"/>
</dbReference>
<reference evidence="5 6" key="1">
    <citation type="submission" date="2020-03" db="EMBL/GenBank/DDBJ databases">
        <title>Weissella sp. nov., isolated from Cybister lewisianus.</title>
        <authorList>
            <person name="Hyun D.-W."/>
            <person name="Bae J.-W."/>
        </authorList>
    </citation>
    <scope>NUCLEOTIDE SEQUENCE [LARGE SCALE GENOMIC DNA]</scope>
    <source>
        <strain evidence="5 6">HDW19</strain>
    </source>
</reference>
<dbReference type="InterPro" id="IPR036291">
    <property type="entry name" value="NAD(P)-bd_dom_sf"/>
</dbReference>
<dbReference type="Gene3D" id="1.10.1040.10">
    <property type="entry name" value="N-(1-d-carboxylethyl)-l-norvaline Dehydrogenase, domain 2"/>
    <property type="match status" value="1"/>
</dbReference>
<keyword evidence="1" id="KW-0560">Oxidoreductase</keyword>
<protein>
    <submittedName>
        <fullName evidence="5">Mannitol dehydrogenase family protein</fullName>
    </submittedName>
</protein>
<dbReference type="SUPFAM" id="SSF51735">
    <property type="entry name" value="NAD(P)-binding Rossmann-fold domains"/>
    <property type="match status" value="1"/>
</dbReference>
<dbReference type="AlphaFoldDB" id="A0A6G8B1J0"/>
<dbReference type="Proteomes" id="UP000500741">
    <property type="component" value="Chromosome"/>
</dbReference>
<evidence type="ECO:0000259" key="3">
    <source>
        <dbReference type="Pfam" id="PF01232"/>
    </source>
</evidence>
<evidence type="ECO:0000259" key="4">
    <source>
        <dbReference type="Pfam" id="PF08125"/>
    </source>
</evidence>
<dbReference type="SUPFAM" id="SSF48179">
    <property type="entry name" value="6-phosphogluconate dehydrogenase C-terminal domain-like"/>
    <property type="match status" value="1"/>
</dbReference>
<dbReference type="KEGG" id="wco:G7084_07675"/>
<proteinExistence type="predicted"/>
<name>A0A6G8B1J0_9LACO</name>
<sequence>MVKVIDDYKNNQSAFDQAGIVIPQYDQNKIIENARNNPVWVHFGGGNLFRSFHAKIAQDLINQGLMNSGVIVAETYDDEVIEKMYQPYDNRFLSVVMKSDDSFDKELIGSVADSIYFNHSNPTGWQALTEVFKQDSLQFVTLSITEKGYSITDIDGTLNKMAQADITNGPDEATTNIGAITHLLFERFNHGAKPIAMISTDNFSENGKKLEDSVRIIANGWVANGKVEPEFLDYLFESGKVSFPWSMIDRITPNPSEVVAQKLKENGFEDTEILHTSKHTNIAPFGNTEEVHYLVIEDDFPNGRPDLTQAGVILTNRETVNNVDQMKVTALLNPLHTALAIYGSLLKIDTIAEAINNPLLLNLVKRLGYDEDLPVVVDPEVIDPKTFIDQLIQKRLPNKNVPDRPQRIATDTSQKMAVRYGVTINSYLDSDKLDINNLEAIPLIIAGWLRYLLAIDDLGQPLELSPDPLKDELQSMLTDIKFGAIDPEVVHQSLNQILANKAVFGLDLTETPLANKIEAYFKQLIESEGSIENTLKAF</sequence>
<feature type="domain" description="Mannitol dehydrogenase C-terminal" evidence="4">
    <location>
        <begin position="324"/>
        <end position="523"/>
    </location>
</feature>
<evidence type="ECO:0000313" key="6">
    <source>
        <dbReference type="Proteomes" id="UP000500741"/>
    </source>
</evidence>
<evidence type="ECO:0000256" key="1">
    <source>
        <dbReference type="ARBA" id="ARBA00023002"/>
    </source>
</evidence>
<dbReference type="EMBL" id="CP049888">
    <property type="protein sequence ID" value="QIL51178.1"/>
    <property type="molecule type" value="Genomic_DNA"/>
</dbReference>
<feature type="domain" description="Mannitol dehydrogenase N-terminal" evidence="3">
    <location>
        <begin position="41"/>
        <end position="307"/>
    </location>
</feature>
<evidence type="ECO:0000313" key="5">
    <source>
        <dbReference type="EMBL" id="QIL51178.1"/>
    </source>
</evidence>
<dbReference type="RefSeq" id="WP_166011511.1">
    <property type="nucleotide sequence ID" value="NZ_CP049888.1"/>
</dbReference>
<dbReference type="InterPro" id="IPR013118">
    <property type="entry name" value="Mannitol_DH_C"/>
</dbReference>
<dbReference type="PANTHER" id="PTHR43362:SF1">
    <property type="entry name" value="MANNITOL DEHYDROGENASE 2-RELATED"/>
    <property type="match status" value="1"/>
</dbReference>
<dbReference type="Gene3D" id="3.40.50.720">
    <property type="entry name" value="NAD(P)-binding Rossmann-like Domain"/>
    <property type="match status" value="1"/>
</dbReference>
<dbReference type="Pfam" id="PF01232">
    <property type="entry name" value="Mannitol_dh"/>
    <property type="match status" value="1"/>
</dbReference>
<organism evidence="5 6">
    <name type="scientific">Weissella coleopterorum</name>
    <dbReference type="NCBI Taxonomy" id="2714949"/>
    <lineage>
        <taxon>Bacteria</taxon>
        <taxon>Bacillati</taxon>
        <taxon>Bacillota</taxon>
        <taxon>Bacilli</taxon>
        <taxon>Lactobacillales</taxon>
        <taxon>Lactobacillaceae</taxon>
        <taxon>Weissella</taxon>
    </lineage>
</organism>
<keyword evidence="6" id="KW-1185">Reference proteome</keyword>
<dbReference type="PANTHER" id="PTHR43362">
    <property type="entry name" value="MANNITOL DEHYDROGENASE DSF1-RELATED"/>
    <property type="match status" value="1"/>
</dbReference>
<evidence type="ECO:0000256" key="2">
    <source>
        <dbReference type="ARBA" id="ARBA00048615"/>
    </source>
</evidence>
<comment type="catalytic activity">
    <reaction evidence="2">
        <text>D-mannitol 1-phosphate + NAD(+) = beta-D-fructose 6-phosphate + NADH + H(+)</text>
        <dbReference type="Rhea" id="RHEA:19661"/>
        <dbReference type="ChEBI" id="CHEBI:15378"/>
        <dbReference type="ChEBI" id="CHEBI:57540"/>
        <dbReference type="ChEBI" id="CHEBI:57634"/>
        <dbReference type="ChEBI" id="CHEBI:57945"/>
        <dbReference type="ChEBI" id="CHEBI:61381"/>
        <dbReference type="EC" id="1.1.1.17"/>
    </reaction>
</comment>
<dbReference type="InterPro" id="IPR050988">
    <property type="entry name" value="Mannitol_DH/Oxidoreductase"/>
</dbReference>
<gene>
    <name evidence="5" type="ORF">G7084_07675</name>
</gene>